<comment type="caution">
    <text evidence="5">The sequence shown here is derived from an EMBL/GenBank/DDBJ whole genome shotgun (WGS) entry which is preliminary data.</text>
</comment>
<gene>
    <name evidence="5" type="ORF">GS398_20270</name>
</gene>
<feature type="domain" description="Glycosyl hydrolase family 95 catalytic" evidence="4">
    <location>
        <begin position="489"/>
        <end position="889"/>
    </location>
</feature>
<sequence length="987" mass="106538">MKKYLLLLFAAAISVATRSQTVFNAQTPVYEADYNPQNNNLTIQAWITVDPACPEGAQVFNKLIGDSRSAYRLETGKGTLRFLNTGGDVSEGKLPTGNEPLMVTCVIDRGKKVQSLYINGTLAAATPVAAMVSFSKEGGPLRVGGDLAGEHRFKGVVTRIVIYNRAFGEADVTAGLKEPKDLPGRVSQWDFPAILPASAVLPNKSNGGTGLKPARIYRYGASPGDPMNLWYNHPAWEWVQALPIGNGRLGAMVYGGADEEQVQLNEGTIWAGGPNDPVNPSAGSAMKKIRALLMDHKSAEAEKLWKDSAMAIPLHQPQYQTLGNLWIRSVLPPGEVIGYLRKLDLSTGLTTTAFTINGTSYVRETFVSAPDNVLVMRIWSTRPGGVSFTASLNSLQKTQVTAGDGTLVMRGTGGDGEGGMKGRIEFSSHLRAAARGGSVNVSDAGLVVAGADTVVLTLTAATNYVNWKDLSADEDAIADRQIDAAGRKTYSQLKAAHVADHQRLYNRVSIDLGSGPGRLRPTDERVRRFQEGGDPGLSSLLYQYGRYLLIACSRPGGQAATLQGLWNDKQTPPWGSRYTININTEMNYWLSETANLSECGEPLFNLMKDLSESGMKAASQMYGAPGWTAHHNVNLWRDVAPIDGSSGMWPMGGAWLSTHLWEHYLFTGDKAFLRKYYPAMKGSAEFLLGILAEEPVHKWLVISPSYSPENGGITVGATMDMSITRDVFAQVLASAIILGVDAPLQAKVKAAQARLAPLQIGRLGQLQEWLEDKDSPNDHNRHVSHLYTVFPSNQVTPATPELFKAARQSLLLRGDGATGWSLAWKINFWARFLDGDHAYLILSNLLGEPGSKDPARGDGGGLFPNLFDAHPPFQIDGNFGFTSGVNEMLMQSQNGSIDLLPALPSAWPAGSVSGIVARGGFEVGVTWRDKQLQSAVIQSRYGNSCKLKPGVPVKITSNGRLVKTSALNGVVSFPTIAGRVYQVVPVK</sequence>
<dbReference type="GO" id="GO:0005975">
    <property type="term" value="P:carbohydrate metabolic process"/>
    <property type="evidence" value="ECO:0007669"/>
    <property type="project" value="InterPro"/>
</dbReference>
<dbReference type="AlphaFoldDB" id="A0A7K1Y3G2"/>
<dbReference type="Proteomes" id="UP000451233">
    <property type="component" value="Unassembled WGS sequence"/>
</dbReference>
<organism evidence="5 6">
    <name type="scientific">Hufsiella ginkgonis</name>
    <dbReference type="NCBI Taxonomy" id="2695274"/>
    <lineage>
        <taxon>Bacteria</taxon>
        <taxon>Pseudomonadati</taxon>
        <taxon>Bacteroidota</taxon>
        <taxon>Sphingobacteriia</taxon>
        <taxon>Sphingobacteriales</taxon>
        <taxon>Sphingobacteriaceae</taxon>
        <taxon>Hufsiella</taxon>
    </lineage>
</organism>
<name>A0A7K1Y3G2_9SPHI</name>
<dbReference type="PANTHER" id="PTHR31084">
    <property type="entry name" value="ALPHA-L-FUCOSIDASE 2"/>
    <property type="match status" value="1"/>
</dbReference>
<evidence type="ECO:0000259" key="2">
    <source>
        <dbReference type="Pfam" id="PF14498"/>
    </source>
</evidence>
<feature type="domain" description="Alpha fucosidase A-like C-terminal" evidence="3">
    <location>
        <begin position="891"/>
        <end position="983"/>
    </location>
</feature>
<keyword evidence="6" id="KW-1185">Reference proteome</keyword>
<accession>A0A7K1Y3G2</accession>
<dbReference type="SUPFAM" id="SSF48208">
    <property type="entry name" value="Six-hairpin glycosidases"/>
    <property type="match status" value="1"/>
</dbReference>
<feature type="signal peptide" evidence="1">
    <location>
        <begin position="1"/>
        <end position="24"/>
    </location>
</feature>
<evidence type="ECO:0000313" key="5">
    <source>
        <dbReference type="EMBL" id="MXV17648.1"/>
    </source>
</evidence>
<dbReference type="Gene3D" id="2.60.120.200">
    <property type="match status" value="1"/>
</dbReference>
<keyword evidence="5" id="KW-0378">Hydrolase</keyword>
<dbReference type="RefSeq" id="WP_160908637.1">
    <property type="nucleotide sequence ID" value="NZ_WVHS01000005.1"/>
</dbReference>
<dbReference type="InterPro" id="IPR049053">
    <property type="entry name" value="AFCA-like_C"/>
</dbReference>
<evidence type="ECO:0000256" key="1">
    <source>
        <dbReference type="SAM" id="SignalP"/>
    </source>
</evidence>
<protein>
    <submittedName>
        <fullName evidence="5">Glycoside hydrolase family 95 protein</fullName>
    </submittedName>
</protein>
<dbReference type="InterPro" id="IPR054363">
    <property type="entry name" value="GH95_cat"/>
</dbReference>
<dbReference type="Pfam" id="PF21307">
    <property type="entry name" value="Glyco_hydro_95_C"/>
    <property type="match status" value="1"/>
</dbReference>
<dbReference type="InterPro" id="IPR013320">
    <property type="entry name" value="ConA-like_dom_sf"/>
</dbReference>
<dbReference type="InterPro" id="IPR027414">
    <property type="entry name" value="GH95_N_dom"/>
</dbReference>
<evidence type="ECO:0000259" key="3">
    <source>
        <dbReference type="Pfam" id="PF21307"/>
    </source>
</evidence>
<dbReference type="Pfam" id="PF14498">
    <property type="entry name" value="Glyco_hyd_65N_2"/>
    <property type="match status" value="1"/>
</dbReference>
<dbReference type="InterPro" id="IPR012341">
    <property type="entry name" value="6hp_glycosidase-like_sf"/>
</dbReference>
<dbReference type="EMBL" id="WVHS01000005">
    <property type="protein sequence ID" value="MXV17648.1"/>
    <property type="molecule type" value="Genomic_DNA"/>
</dbReference>
<dbReference type="Gene3D" id="1.50.10.10">
    <property type="match status" value="1"/>
</dbReference>
<dbReference type="Pfam" id="PF13385">
    <property type="entry name" value="Laminin_G_3"/>
    <property type="match status" value="1"/>
</dbReference>
<dbReference type="GO" id="GO:0004560">
    <property type="term" value="F:alpha-L-fucosidase activity"/>
    <property type="evidence" value="ECO:0007669"/>
    <property type="project" value="TreeGrafter"/>
</dbReference>
<feature type="domain" description="Glycosyl hydrolase family 95 N-terminal" evidence="2">
    <location>
        <begin position="229"/>
        <end position="466"/>
    </location>
</feature>
<reference evidence="5 6" key="1">
    <citation type="submission" date="2019-11" db="EMBL/GenBank/DDBJ databases">
        <title>Pedobacter sp. HMF7056 Genome sequencing and assembly.</title>
        <authorList>
            <person name="Kang H."/>
            <person name="Kim H."/>
            <person name="Joh K."/>
        </authorList>
    </citation>
    <scope>NUCLEOTIDE SEQUENCE [LARGE SCALE GENOMIC DNA]</scope>
    <source>
        <strain evidence="5 6">HMF7056</strain>
    </source>
</reference>
<proteinExistence type="predicted"/>
<feature type="chain" id="PRO_5029606744" evidence="1">
    <location>
        <begin position="25"/>
        <end position="987"/>
    </location>
</feature>
<dbReference type="Pfam" id="PF22124">
    <property type="entry name" value="Glyco_hydro_95_cat"/>
    <property type="match status" value="1"/>
</dbReference>
<evidence type="ECO:0000259" key="4">
    <source>
        <dbReference type="Pfam" id="PF22124"/>
    </source>
</evidence>
<evidence type="ECO:0000313" key="6">
    <source>
        <dbReference type="Proteomes" id="UP000451233"/>
    </source>
</evidence>
<dbReference type="PANTHER" id="PTHR31084:SF0">
    <property type="entry name" value="ALPHA-L-FUCOSIDASE 2"/>
    <property type="match status" value="1"/>
</dbReference>
<keyword evidence="1" id="KW-0732">Signal</keyword>
<dbReference type="InterPro" id="IPR008928">
    <property type="entry name" value="6-hairpin_glycosidase_sf"/>
</dbReference>
<dbReference type="SUPFAM" id="SSF49899">
    <property type="entry name" value="Concanavalin A-like lectins/glucanases"/>
    <property type="match status" value="1"/>
</dbReference>